<feature type="transmembrane region" description="Helical" evidence="1">
    <location>
        <begin position="286"/>
        <end position="305"/>
    </location>
</feature>
<sequence length="306" mass="30352">MSVVDFLVIILSLALVTLLMLTVAGAFTTLSSSSFLGLSCSASNSIADDEMPAEAYASSNVSVVVDVVAMRRACCNIFHDDDCSCEAVERRAFVRAAGAPAEPIVIATTAPAVCPPAACPPAACRVVAEPVSALAPAPAISVSAVSVLSAAAGPVSPVSAVPVVAAAPASVAPVSGASTSADLAAPAADSFLVAASAFARAEAGNYLVSLLPLLAVQFVALLVMHHWLLAGFFLLAAGADGFSGHLTAVGTPVFFAVVLRCFPVSAVVLAASGISVSFGVRASCAALANTVVLVACFATLACSWAG</sequence>
<feature type="transmembrane region" description="Helical" evidence="1">
    <location>
        <begin position="210"/>
        <end position="237"/>
    </location>
</feature>
<accession>A0A0B7NGZ4</accession>
<gene>
    <name evidence="2" type="primary">PARPA_08826.1 scaffold 35132</name>
</gene>
<keyword evidence="1" id="KW-0812">Transmembrane</keyword>
<dbReference type="Proteomes" id="UP000054107">
    <property type="component" value="Unassembled WGS sequence"/>
</dbReference>
<organism evidence="2 3">
    <name type="scientific">Parasitella parasitica</name>
    <dbReference type="NCBI Taxonomy" id="35722"/>
    <lineage>
        <taxon>Eukaryota</taxon>
        <taxon>Fungi</taxon>
        <taxon>Fungi incertae sedis</taxon>
        <taxon>Mucoromycota</taxon>
        <taxon>Mucoromycotina</taxon>
        <taxon>Mucoromycetes</taxon>
        <taxon>Mucorales</taxon>
        <taxon>Mucorineae</taxon>
        <taxon>Mucoraceae</taxon>
        <taxon>Parasitella</taxon>
    </lineage>
</organism>
<dbReference type="EMBL" id="LN731665">
    <property type="protein sequence ID" value="CEP14625.1"/>
    <property type="molecule type" value="Genomic_DNA"/>
</dbReference>
<keyword evidence="3" id="KW-1185">Reference proteome</keyword>
<feature type="transmembrane region" description="Helical" evidence="1">
    <location>
        <begin position="249"/>
        <end position="274"/>
    </location>
</feature>
<proteinExistence type="predicted"/>
<name>A0A0B7NGZ4_9FUNG</name>
<evidence type="ECO:0000256" key="1">
    <source>
        <dbReference type="SAM" id="Phobius"/>
    </source>
</evidence>
<reference evidence="2 3" key="1">
    <citation type="submission" date="2014-09" db="EMBL/GenBank/DDBJ databases">
        <authorList>
            <person name="Ellenberger Sabrina"/>
        </authorList>
    </citation>
    <scope>NUCLEOTIDE SEQUENCE [LARGE SCALE GENOMIC DNA]</scope>
    <source>
        <strain evidence="2 3">CBS 412.66</strain>
    </source>
</reference>
<protein>
    <submittedName>
        <fullName evidence="2">Uncharacterized protein</fullName>
    </submittedName>
</protein>
<keyword evidence="1" id="KW-0472">Membrane</keyword>
<dbReference type="AlphaFoldDB" id="A0A0B7NGZ4"/>
<evidence type="ECO:0000313" key="3">
    <source>
        <dbReference type="Proteomes" id="UP000054107"/>
    </source>
</evidence>
<evidence type="ECO:0000313" key="2">
    <source>
        <dbReference type="EMBL" id="CEP14625.1"/>
    </source>
</evidence>
<keyword evidence="1" id="KW-1133">Transmembrane helix</keyword>